<dbReference type="Gene3D" id="3.40.50.1820">
    <property type="entry name" value="alpha/beta hydrolase"/>
    <property type="match status" value="1"/>
</dbReference>
<dbReference type="InterPro" id="IPR044294">
    <property type="entry name" value="Lipase-like"/>
</dbReference>
<keyword evidence="2" id="KW-0442">Lipid degradation</keyword>
<name>A0A9N9LND2_9HELO</name>
<feature type="transmembrane region" description="Helical" evidence="3">
    <location>
        <begin position="468"/>
        <end position="489"/>
    </location>
</feature>
<dbReference type="EMBL" id="CAJVRM010000218">
    <property type="protein sequence ID" value="CAG8977438.1"/>
    <property type="molecule type" value="Genomic_DNA"/>
</dbReference>
<dbReference type="Pfam" id="PF05057">
    <property type="entry name" value="DUF676"/>
    <property type="match status" value="1"/>
</dbReference>
<evidence type="ECO:0000256" key="1">
    <source>
        <dbReference type="ARBA" id="ARBA00007920"/>
    </source>
</evidence>
<feature type="transmembrane region" description="Helical" evidence="3">
    <location>
        <begin position="268"/>
        <end position="292"/>
    </location>
</feature>
<dbReference type="InterPro" id="IPR007751">
    <property type="entry name" value="DUF676_lipase-like"/>
</dbReference>
<evidence type="ECO:0000313" key="6">
    <source>
        <dbReference type="Proteomes" id="UP000701801"/>
    </source>
</evidence>
<keyword evidence="3" id="KW-0472">Membrane</keyword>
<keyword evidence="2" id="KW-0443">Lipid metabolism</keyword>
<gene>
    <name evidence="5" type="ORF">HYALB_00007770</name>
</gene>
<evidence type="ECO:0000313" key="5">
    <source>
        <dbReference type="EMBL" id="CAG8977438.1"/>
    </source>
</evidence>
<dbReference type="OrthoDB" id="273452at2759"/>
<evidence type="ECO:0000256" key="3">
    <source>
        <dbReference type="SAM" id="Phobius"/>
    </source>
</evidence>
<accession>A0A9N9LND2</accession>
<reference evidence="5" key="1">
    <citation type="submission" date="2021-07" db="EMBL/GenBank/DDBJ databases">
        <authorList>
            <person name="Durling M."/>
        </authorList>
    </citation>
    <scope>NUCLEOTIDE SEQUENCE</scope>
</reference>
<dbReference type="PANTHER" id="PTHR12482:SF65">
    <property type="entry name" value="ESTERASE, PUTATIVE (AFU_ORTHOLOGUE AFUA_3G12320)-RELATED"/>
    <property type="match status" value="1"/>
</dbReference>
<sequence>MPSTIQTTQDAHRLCVLIHGFWGSPKDLQVMAQTLQTKDPSLHILIAKSNNGNFTYDGIDIGGERICQEIEEEIGDLARDGLEVTKLSLIGYSLGGLIARYAAGLLYGKGVFERIEPVNFTTFVSPHLGVRAPLRGWQDTLWNVFGARTLLTSGWQLFMIDKFRDTNRPLLEILSDPNSIFMKGLEQFQRRTLYTNIANDRSAVYYTTSISSTDPFTNLDTLDLDYLPGYEDVILDPTTSFDEPELATLSFSTRLVQKLKLGLRRAPFLVAFIAYIPIGILELLLNSTLSAIQSFRRIRRYELGRGEVDAMSYRVPSLLPSSIQGAMEDVYQNVNNAQSHESLFHSSFSNSNSTSFSYSAVEEEEIVGNVAGVGMGGKVLALTPLQFRMIEELNRLGWRKWYVHIRKARHSHAAVIVRTEKPAFEEGKMVLRHWVEETVKMAPTSSLQVRDIVHQLTKREKNWAQREVGVVVVFCIVFIVAFGLISLAITRAINRRRARIASRSAV</sequence>
<dbReference type="GO" id="GO:0004622">
    <property type="term" value="F:phosphatidylcholine lysophospholipase activity"/>
    <property type="evidence" value="ECO:0007669"/>
    <property type="project" value="TreeGrafter"/>
</dbReference>
<feature type="domain" description="DUF676" evidence="4">
    <location>
        <begin position="9"/>
        <end position="209"/>
    </location>
</feature>
<evidence type="ECO:0000259" key="4">
    <source>
        <dbReference type="Pfam" id="PF05057"/>
    </source>
</evidence>
<organism evidence="5 6">
    <name type="scientific">Hymenoscyphus albidus</name>
    <dbReference type="NCBI Taxonomy" id="595503"/>
    <lineage>
        <taxon>Eukaryota</taxon>
        <taxon>Fungi</taxon>
        <taxon>Dikarya</taxon>
        <taxon>Ascomycota</taxon>
        <taxon>Pezizomycotina</taxon>
        <taxon>Leotiomycetes</taxon>
        <taxon>Helotiales</taxon>
        <taxon>Helotiaceae</taxon>
        <taxon>Hymenoscyphus</taxon>
    </lineage>
</organism>
<dbReference type="InterPro" id="IPR029058">
    <property type="entry name" value="AB_hydrolase_fold"/>
</dbReference>
<keyword evidence="6" id="KW-1185">Reference proteome</keyword>
<dbReference type="SUPFAM" id="SSF53474">
    <property type="entry name" value="alpha/beta-Hydrolases"/>
    <property type="match status" value="1"/>
</dbReference>
<evidence type="ECO:0000256" key="2">
    <source>
        <dbReference type="ARBA" id="ARBA00022963"/>
    </source>
</evidence>
<proteinExistence type="inferred from homology"/>
<comment type="caution">
    <text evidence="5">The sequence shown here is derived from an EMBL/GenBank/DDBJ whole genome shotgun (WGS) entry which is preliminary data.</text>
</comment>
<dbReference type="GO" id="GO:0005811">
    <property type="term" value="C:lipid droplet"/>
    <property type="evidence" value="ECO:0007669"/>
    <property type="project" value="TreeGrafter"/>
</dbReference>
<keyword evidence="3" id="KW-0812">Transmembrane</keyword>
<comment type="similarity">
    <text evidence="1">Belongs to the putative lipase ROG1 family.</text>
</comment>
<dbReference type="GO" id="GO:0016042">
    <property type="term" value="P:lipid catabolic process"/>
    <property type="evidence" value="ECO:0007669"/>
    <property type="project" value="UniProtKB-KW"/>
</dbReference>
<dbReference type="Proteomes" id="UP000701801">
    <property type="component" value="Unassembled WGS sequence"/>
</dbReference>
<dbReference type="PANTHER" id="PTHR12482">
    <property type="entry name" value="LIPASE ROG1-RELATED-RELATED"/>
    <property type="match status" value="1"/>
</dbReference>
<dbReference type="AlphaFoldDB" id="A0A9N9LND2"/>
<protein>
    <recommendedName>
        <fullName evidence="4">DUF676 domain-containing protein</fullName>
    </recommendedName>
</protein>
<keyword evidence="3" id="KW-1133">Transmembrane helix</keyword>
<dbReference type="GO" id="GO:0047372">
    <property type="term" value="F:monoacylglycerol lipase activity"/>
    <property type="evidence" value="ECO:0007669"/>
    <property type="project" value="TreeGrafter"/>
</dbReference>